<sequence length="229" mass="25826">MSDILSEIDLISYIDDAKADAIHAFNVLRENRTLSATLTFHVTHRIPGDDKLLHIRFPGGLARDQTPTINITRFSDEKQHILNEARLDADTAIHVHTNYLSAWSLAHKPFPILYVAAARHILAREIPNHLDRTRSVLDVIRERLDKHPQLAPPPALLESNGGVNFWGKGILRTSELILFVEEAARYQAIAEQIGGAQLYTPGALELQWKRTGLLEKSKEYSGRYLEDIA</sequence>
<dbReference type="Proteomes" id="UP001617669">
    <property type="component" value="Unassembled WGS sequence"/>
</dbReference>
<dbReference type="Pfam" id="PF00596">
    <property type="entry name" value="Aldolase_II"/>
    <property type="match status" value="1"/>
</dbReference>
<dbReference type="InterPro" id="IPR036409">
    <property type="entry name" value="Aldolase_II/adducin_N_sf"/>
</dbReference>
<organism evidence="2 3">
    <name type="scientific">Methylobacillus methanolivorans</name>
    <dbReference type="NCBI Taxonomy" id="1848927"/>
    <lineage>
        <taxon>Bacteria</taxon>
        <taxon>Pseudomonadati</taxon>
        <taxon>Pseudomonadota</taxon>
        <taxon>Betaproteobacteria</taxon>
        <taxon>Nitrosomonadales</taxon>
        <taxon>Methylophilaceae</taxon>
        <taxon>Methylobacillus</taxon>
    </lineage>
</organism>
<accession>A0ABW8GJK5</accession>
<reference evidence="2 3" key="1">
    <citation type="submission" date="2024-11" db="EMBL/GenBank/DDBJ databases">
        <authorList>
            <person name="Kaparullina E.N."/>
            <person name="Delegan Y.A."/>
            <person name="Doronina N.V."/>
        </authorList>
    </citation>
    <scope>NUCLEOTIDE SEQUENCE [LARGE SCALE GENOMIC DNA]</scope>
    <source>
        <strain evidence="2 3">7sh_L</strain>
    </source>
</reference>
<proteinExistence type="predicted"/>
<dbReference type="SUPFAM" id="SSF53639">
    <property type="entry name" value="AraD/HMP-PK domain-like"/>
    <property type="match status" value="1"/>
</dbReference>
<name>A0ABW8GJK5_9PROT</name>
<evidence type="ECO:0000313" key="3">
    <source>
        <dbReference type="Proteomes" id="UP001617669"/>
    </source>
</evidence>
<dbReference type="RefSeq" id="WP_400879347.1">
    <property type="nucleotide sequence ID" value="NZ_JBIWXY010000001.1"/>
</dbReference>
<keyword evidence="3" id="KW-1185">Reference proteome</keyword>
<protein>
    <submittedName>
        <fullName evidence="2">Class II aldolase/adducin family protein</fullName>
    </submittedName>
</protein>
<evidence type="ECO:0000313" key="2">
    <source>
        <dbReference type="EMBL" id="MFJ5445287.1"/>
    </source>
</evidence>
<dbReference type="InterPro" id="IPR001303">
    <property type="entry name" value="Aldolase_II/adducin_N"/>
</dbReference>
<dbReference type="Gene3D" id="3.40.225.10">
    <property type="entry name" value="Class II aldolase/adducin N-terminal domain"/>
    <property type="match status" value="1"/>
</dbReference>
<feature type="domain" description="Class II aldolase/adducin N-terminal" evidence="1">
    <location>
        <begin position="20"/>
        <end position="188"/>
    </location>
</feature>
<gene>
    <name evidence="2" type="ORF">ACIKP9_03510</name>
</gene>
<evidence type="ECO:0000259" key="1">
    <source>
        <dbReference type="SMART" id="SM01007"/>
    </source>
</evidence>
<comment type="caution">
    <text evidence="2">The sequence shown here is derived from an EMBL/GenBank/DDBJ whole genome shotgun (WGS) entry which is preliminary data.</text>
</comment>
<dbReference type="SMART" id="SM01007">
    <property type="entry name" value="Aldolase_II"/>
    <property type="match status" value="1"/>
</dbReference>
<dbReference type="EMBL" id="JBIWXY010000001">
    <property type="protein sequence ID" value="MFJ5445287.1"/>
    <property type="molecule type" value="Genomic_DNA"/>
</dbReference>